<gene>
    <name evidence="1" type="ORF">DDF84_004015</name>
</gene>
<accession>A0A132HI71</accession>
<dbReference type="AlphaFoldDB" id="A0A132HI71"/>
<sequence length="148" mass="16302">MARTIELFGWFVFNVAIPLLAPLALLPLAKLPHFFREESHGIVRRAIEGGQLLWAAIPMSASACYLLASALDESHWNRQTMWIGIAMHVFLIVFAAVLVLLGAMEASAAVTRPRDRPNWVLRISVCLTIVSAGAYFGIYAELVRPSGL</sequence>
<dbReference type="OrthoDB" id="9094516at2"/>
<proteinExistence type="predicted"/>
<evidence type="ECO:0000313" key="1">
    <source>
        <dbReference type="EMBL" id="QBP08979.1"/>
    </source>
</evidence>
<protein>
    <submittedName>
        <fullName evidence="1">Uncharacterized protein</fullName>
    </submittedName>
</protein>
<dbReference type="RefSeq" id="WP_017511208.1">
    <property type="nucleotide sequence ID" value="NZ_CP037900.1"/>
</dbReference>
<evidence type="ECO:0000313" key="2">
    <source>
        <dbReference type="Proteomes" id="UP000253772"/>
    </source>
</evidence>
<reference evidence="1 2" key="1">
    <citation type="submission" date="2019-03" db="EMBL/GenBank/DDBJ databases">
        <title>Comparative insights into the high quality Complete genome sequence of highly metal resistant Cupriavidus metallidurans strain BS1 isolated from a gold-copper mine.</title>
        <authorList>
            <person name="Mazhar H.S."/>
            <person name="Rensing C."/>
        </authorList>
    </citation>
    <scope>NUCLEOTIDE SEQUENCE [LARGE SCALE GENOMIC DNA]</scope>
    <source>
        <strain evidence="1 2">BS1</strain>
    </source>
</reference>
<name>A0A132HI71_9BURK</name>
<organism evidence="1 2">
    <name type="scientific">Cupriavidus metallidurans</name>
    <dbReference type="NCBI Taxonomy" id="119219"/>
    <lineage>
        <taxon>Bacteria</taxon>
        <taxon>Pseudomonadati</taxon>
        <taxon>Pseudomonadota</taxon>
        <taxon>Betaproteobacteria</taxon>
        <taxon>Burkholderiales</taxon>
        <taxon>Burkholderiaceae</taxon>
        <taxon>Cupriavidus</taxon>
    </lineage>
</organism>
<dbReference type="EMBL" id="CP037900">
    <property type="protein sequence ID" value="QBP08979.1"/>
    <property type="molecule type" value="Genomic_DNA"/>
</dbReference>
<dbReference type="Proteomes" id="UP000253772">
    <property type="component" value="Chromosome c1"/>
</dbReference>